<sequence>MIKVSVYPSILSEVPAQTAEVATLAFPKAVCARGSVKRSRPLFTDQDFAGVFQR</sequence>
<gene>
    <name evidence="1" type="ORF">H9Y04_45140</name>
</gene>
<dbReference type="RefSeq" id="WP_187820064.1">
    <property type="nucleotide sequence ID" value="NZ_JACTVJ010000060.1"/>
</dbReference>
<evidence type="ECO:0000313" key="1">
    <source>
        <dbReference type="EMBL" id="MBC9719667.1"/>
    </source>
</evidence>
<reference evidence="1 2" key="1">
    <citation type="submission" date="2020-08" db="EMBL/GenBank/DDBJ databases">
        <title>Genemic of Streptomyces polyaspartic.</title>
        <authorList>
            <person name="Liu W."/>
        </authorList>
    </citation>
    <scope>NUCLEOTIDE SEQUENCE [LARGE SCALE GENOMIC DNA]</scope>
    <source>
        <strain evidence="1 2">TRM66268-LWL</strain>
    </source>
</reference>
<organism evidence="1 2">
    <name type="scientific">Streptomyces polyasparticus</name>
    <dbReference type="NCBI Taxonomy" id="2767826"/>
    <lineage>
        <taxon>Bacteria</taxon>
        <taxon>Bacillati</taxon>
        <taxon>Actinomycetota</taxon>
        <taxon>Actinomycetes</taxon>
        <taxon>Kitasatosporales</taxon>
        <taxon>Streptomycetaceae</taxon>
        <taxon>Streptomyces</taxon>
    </lineage>
</organism>
<name>A0ABR7SYE6_9ACTN</name>
<accession>A0ABR7SYE6</accession>
<protein>
    <submittedName>
        <fullName evidence="1">Uncharacterized protein</fullName>
    </submittedName>
</protein>
<keyword evidence="2" id="KW-1185">Reference proteome</keyword>
<dbReference type="Proteomes" id="UP000642284">
    <property type="component" value="Unassembled WGS sequence"/>
</dbReference>
<proteinExistence type="predicted"/>
<dbReference type="EMBL" id="JACTVJ010000060">
    <property type="protein sequence ID" value="MBC9719667.1"/>
    <property type="molecule type" value="Genomic_DNA"/>
</dbReference>
<evidence type="ECO:0000313" key="2">
    <source>
        <dbReference type="Proteomes" id="UP000642284"/>
    </source>
</evidence>
<comment type="caution">
    <text evidence="1">The sequence shown here is derived from an EMBL/GenBank/DDBJ whole genome shotgun (WGS) entry which is preliminary data.</text>
</comment>